<reference evidence="2 3" key="1">
    <citation type="submission" date="2017-11" db="EMBL/GenBank/DDBJ databases">
        <title>Genomic Encyclopedia of Archaeal and Bacterial Type Strains, Phase II (KMG-II): From Individual Species to Whole Genera.</title>
        <authorList>
            <person name="Goeker M."/>
        </authorList>
    </citation>
    <scope>NUCLEOTIDE SEQUENCE [LARGE SCALE GENOMIC DNA]</scope>
    <source>
        <strain evidence="2 3">DSM 27268</strain>
    </source>
</reference>
<dbReference type="InterPro" id="IPR058512">
    <property type="entry name" value="DUF8199"/>
</dbReference>
<evidence type="ECO:0000313" key="2">
    <source>
        <dbReference type="EMBL" id="PJJ75528.1"/>
    </source>
</evidence>
<organism evidence="2 3">
    <name type="scientific">Thermoflavifilum aggregans</name>
    <dbReference type="NCBI Taxonomy" id="454188"/>
    <lineage>
        <taxon>Bacteria</taxon>
        <taxon>Pseudomonadati</taxon>
        <taxon>Bacteroidota</taxon>
        <taxon>Chitinophagia</taxon>
        <taxon>Chitinophagales</taxon>
        <taxon>Chitinophagaceae</taxon>
        <taxon>Thermoflavifilum</taxon>
    </lineage>
</organism>
<name>A0A2M9CUP0_9BACT</name>
<proteinExistence type="predicted"/>
<dbReference type="RefSeq" id="WP_157853789.1">
    <property type="nucleotide sequence ID" value="NZ_PGFG01000001.1"/>
</dbReference>
<dbReference type="Pfam" id="PF26622">
    <property type="entry name" value="DUF8199"/>
    <property type="match status" value="1"/>
</dbReference>
<dbReference type="AlphaFoldDB" id="A0A2M9CUP0"/>
<accession>A0A2M9CUP0</accession>
<feature type="chain" id="PRO_5014838386" evidence="1">
    <location>
        <begin position="22"/>
        <end position="129"/>
    </location>
</feature>
<sequence length="129" mass="14736">MRAFIAIFWLCIYSGATIATAVHLHACEGKWMTIKNMGASHDCHPTHASHHTKDCCKHPKIQLSLTADQLVTSCDTYKFFIQHAVALYHPLIIKYDHYPAYSFHPSVQSSPPLFSRKADQLARYNFFLI</sequence>
<feature type="signal peptide" evidence="1">
    <location>
        <begin position="1"/>
        <end position="21"/>
    </location>
</feature>
<dbReference type="EMBL" id="PGFG01000001">
    <property type="protein sequence ID" value="PJJ75528.1"/>
    <property type="molecule type" value="Genomic_DNA"/>
</dbReference>
<evidence type="ECO:0000256" key="1">
    <source>
        <dbReference type="SAM" id="SignalP"/>
    </source>
</evidence>
<protein>
    <submittedName>
        <fullName evidence="2">Uncharacterized protein</fullName>
    </submittedName>
</protein>
<keyword evidence="1" id="KW-0732">Signal</keyword>
<comment type="caution">
    <text evidence="2">The sequence shown here is derived from an EMBL/GenBank/DDBJ whole genome shotgun (WGS) entry which is preliminary data.</text>
</comment>
<dbReference type="OrthoDB" id="676308at2"/>
<gene>
    <name evidence="2" type="ORF">BXY57_1107</name>
</gene>
<dbReference type="Proteomes" id="UP000230000">
    <property type="component" value="Unassembled WGS sequence"/>
</dbReference>
<keyword evidence="3" id="KW-1185">Reference proteome</keyword>
<evidence type="ECO:0000313" key="3">
    <source>
        <dbReference type="Proteomes" id="UP000230000"/>
    </source>
</evidence>